<dbReference type="InterPro" id="IPR035704">
    <property type="entry name" value="SNX8/Mvp1_PX"/>
</dbReference>
<evidence type="ECO:0000256" key="12">
    <source>
        <dbReference type="SAM" id="MobiDB-lite"/>
    </source>
</evidence>
<evidence type="ECO:0000256" key="7">
    <source>
        <dbReference type="ARBA" id="ARBA00022490"/>
    </source>
</evidence>
<evidence type="ECO:0000256" key="5">
    <source>
        <dbReference type="ARBA" id="ARBA00014268"/>
    </source>
</evidence>
<dbReference type="InterPro" id="IPR001683">
    <property type="entry name" value="PX_dom"/>
</dbReference>
<dbReference type="Pfam" id="PF00787">
    <property type="entry name" value="PX"/>
    <property type="match status" value="1"/>
</dbReference>
<feature type="compositionally biased region" description="Low complexity" evidence="12">
    <location>
        <begin position="265"/>
        <end position="283"/>
    </location>
</feature>
<dbReference type="FunFam" id="3.30.1520.10:FF:000037">
    <property type="entry name" value="Sorting nexin mvp-1"/>
    <property type="match status" value="1"/>
</dbReference>
<evidence type="ECO:0000256" key="11">
    <source>
        <dbReference type="SAM" id="Coils"/>
    </source>
</evidence>
<dbReference type="PROSITE" id="PS50195">
    <property type="entry name" value="PX"/>
    <property type="match status" value="1"/>
</dbReference>
<evidence type="ECO:0000256" key="2">
    <source>
        <dbReference type="ARBA" id="ARBA00004287"/>
    </source>
</evidence>
<dbReference type="InterPro" id="IPR028662">
    <property type="entry name" value="SNX8/Mvp1"/>
</dbReference>
<dbReference type="Proteomes" id="UP000033483">
    <property type="component" value="Unassembled WGS sequence"/>
</dbReference>
<protein>
    <recommendedName>
        <fullName evidence="5">Sorting nexin MVP1</fullName>
    </recommendedName>
    <alternativeName>
        <fullName evidence="10">Sorting nexin mvp1</fullName>
    </alternativeName>
</protein>
<evidence type="ECO:0000313" key="14">
    <source>
        <dbReference type="EMBL" id="KKA30280.1"/>
    </source>
</evidence>
<keyword evidence="15" id="KW-1185">Reference proteome</keyword>
<dbReference type="SUPFAM" id="SSF64268">
    <property type="entry name" value="PX domain"/>
    <property type="match status" value="1"/>
</dbReference>
<dbReference type="GO" id="GO:0016020">
    <property type="term" value="C:membrane"/>
    <property type="evidence" value="ECO:0007669"/>
    <property type="project" value="UniProtKB-SubCell"/>
</dbReference>
<keyword evidence="7" id="KW-0963">Cytoplasm</keyword>
<comment type="function">
    <text evidence="1">Required for vacuolar protein sorting.</text>
</comment>
<evidence type="ECO:0000259" key="13">
    <source>
        <dbReference type="PROSITE" id="PS50195"/>
    </source>
</evidence>
<dbReference type="CDD" id="cd07597">
    <property type="entry name" value="BAR_SNX8"/>
    <property type="match status" value="1"/>
</dbReference>
<dbReference type="CDD" id="cd06866">
    <property type="entry name" value="PX_SNX8_Mvp1p_like"/>
    <property type="match status" value="1"/>
</dbReference>
<name>A0A0F4ZJA1_9PEZI</name>
<dbReference type="GO" id="GO:0006623">
    <property type="term" value="P:protein targeting to vacuole"/>
    <property type="evidence" value="ECO:0007669"/>
    <property type="project" value="TreeGrafter"/>
</dbReference>
<evidence type="ECO:0000256" key="1">
    <source>
        <dbReference type="ARBA" id="ARBA00002474"/>
    </source>
</evidence>
<dbReference type="GO" id="GO:0032266">
    <property type="term" value="F:phosphatidylinositol-3-phosphate binding"/>
    <property type="evidence" value="ECO:0007669"/>
    <property type="project" value="TreeGrafter"/>
</dbReference>
<feature type="coiled-coil region" evidence="11">
    <location>
        <begin position="745"/>
        <end position="793"/>
    </location>
</feature>
<dbReference type="EMBL" id="LAEV01000445">
    <property type="protein sequence ID" value="KKA30280.1"/>
    <property type="molecule type" value="Genomic_DNA"/>
</dbReference>
<dbReference type="InterPro" id="IPR045734">
    <property type="entry name" value="Snx8_BAR_dom"/>
</dbReference>
<dbReference type="OrthoDB" id="10064318at2759"/>
<feature type="compositionally biased region" description="Low complexity" evidence="12">
    <location>
        <begin position="307"/>
        <end position="322"/>
    </location>
</feature>
<dbReference type="PANTHER" id="PTHR47554:SF1">
    <property type="entry name" value="SORTING NEXIN MVP1"/>
    <property type="match status" value="1"/>
</dbReference>
<keyword evidence="11" id="KW-0175">Coiled coil</keyword>
<evidence type="ECO:0000256" key="3">
    <source>
        <dbReference type="ARBA" id="ARBA00004496"/>
    </source>
</evidence>
<proteinExistence type="inferred from homology"/>
<evidence type="ECO:0000256" key="8">
    <source>
        <dbReference type="ARBA" id="ARBA00022927"/>
    </source>
</evidence>
<organism evidence="14 15">
    <name type="scientific">Thielaviopsis punctulata</name>
    <dbReference type="NCBI Taxonomy" id="72032"/>
    <lineage>
        <taxon>Eukaryota</taxon>
        <taxon>Fungi</taxon>
        <taxon>Dikarya</taxon>
        <taxon>Ascomycota</taxon>
        <taxon>Pezizomycotina</taxon>
        <taxon>Sordariomycetes</taxon>
        <taxon>Hypocreomycetidae</taxon>
        <taxon>Microascales</taxon>
        <taxon>Ceratocystidaceae</taxon>
        <taxon>Thielaviopsis</taxon>
    </lineage>
</organism>
<reference evidence="14 15" key="1">
    <citation type="submission" date="2015-03" db="EMBL/GenBank/DDBJ databases">
        <authorList>
            <person name="Radwan O."/>
            <person name="Al-Naeli F.A."/>
            <person name="Rendon G.A."/>
            <person name="Fields C."/>
        </authorList>
    </citation>
    <scope>NUCLEOTIDE SEQUENCE [LARGE SCALE GENOMIC DNA]</scope>
    <source>
        <strain evidence="14">CR-DP1</strain>
    </source>
</reference>
<keyword evidence="8" id="KW-0653">Protein transport</keyword>
<dbReference type="GO" id="GO:0005768">
    <property type="term" value="C:endosome"/>
    <property type="evidence" value="ECO:0007669"/>
    <property type="project" value="TreeGrafter"/>
</dbReference>
<gene>
    <name evidence="14" type="ORF">TD95_003875</name>
</gene>
<feature type="compositionally biased region" description="Polar residues" evidence="12">
    <location>
        <begin position="334"/>
        <end position="360"/>
    </location>
</feature>
<comment type="similarity">
    <text evidence="4">Belongs to the sorting nexin family.</text>
</comment>
<dbReference type="Gene3D" id="1.20.1270.60">
    <property type="entry name" value="Arfaptin homology (AH) domain/BAR domain"/>
    <property type="match status" value="1"/>
</dbReference>
<dbReference type="Gene3D" id="3.30.1520.10">
    <property type="entry name" value="Phox-like domain"/>
    <property type="match status" value="1"/>
</dbReference>
<dbReference type="GO" id="GO:0042147">
    <property type="term" value="P:retrograde transport, endosome to Golgi"/>
    <property type="evidence" value="ECO:0007669"/>
    <property type="project" value="InterPro"/>
</dbReference>
<dbReference type="GO" id="GO:0005829">
    <property type="term" value="C:cytosol"/>
    <property type="evidence" value="ECO:0007669"/>
    <property type="project" value="GOC"/>
</dbReference>
<feature type="compositionally biased region" description="Low complexity" evidence="12">
    <location>
        <begin position="60"/>
        <end position="80"/>
    </location>
</feature>
<feature type="domain" description="PX" evidence="13">
    <location>
        <begin position="501"/>
        <end position="615"/>
    </location>
</feature>
<dbReference type="AlphaFoldDB" id="A0A0F4ZJA1"/>
<comment type="subcellular location">
    <subcellularLocation>
        <location evidence="3">Cytoplasm</location>
    </subcellularLocation>
    <subcellularLocation>
        <location evidence="2">Membrane</location>
        <topology evidence="2">Peripheral membrane protein</topology>
        <orientation evidence="2">Cytoplasmic side</orientation>
    </subcellularLocation>
</comment>
<feature type="compositionally biased region" description="Polar residues" evidence="12">
    <location>
        <begin position="237"/>
        <end position="247"/>
    </location>
</feature>
<feature type="compositionally biased region" description="Pro residues" evidence="12">
    <location>
        <begin position="8"/>
        <end position="17"/>
    </location>
</feature>
<evidence type="ECO:0000256" key="4">
    <source>
        <dbReference type="ARBA" id="ARBA00010883"/>
    </source>
</evidence>
<evidence type="ECO:0000313" key="15">
    <source>
        <dbReference type="Proteomes" id="UP000033483"/>
    </source>
</evidence>
<dbReference type="Pfam" id="PF19566">
    <property type="entry name" value="Snx8_BAR_dom"/>
    <property type="match status" value="1"/>
</dbReference>
<comment type="caution">
    <text evidence="14">The sequence shown here is derived from an EMBL/GenBank/DDBJ whole genome shotgun (WGS) entry which is preliminary data.</text>
</comment>
<evidence type="ECO:0000256" key="10">
    <source>
        <dbReference type="ARBA" id="ARBA00072009"/>
    </source>
</evidence>
<feature type="region of interest" description="Disordered" evidence="12">
    <location>
        <begin position="466"/>
        <end position="499"/>
    </location>
</feature>
<accession>A0A0F4ZJA1</accession>
<dbReference type="FunFam" id="1.20.1270.60:FF:000072">
    <property type="entry name" value="Sorting nexin MVP1"/>
    <property type="match status" value="1"/>
</dbReference>
<dbReference type="PANTHER" id="PTHR47554">
    <property type="entry name" value="SORTING NEXIN MVP1"/>
    <property type="match status" value="1"/>
</dbReference>
<evidence type="ECO:0000256" key="9">
    <source>
        <dbReference type="ARBA" id="ARBA00023136"/>
    </source>
</evidence>
<feature type="region of interest" description="Disordered" evidence="12">
    <location>
        <begin position="1"/>
        <end position="90"/>
    </location>
</feature>
<sequence>MSLFGSSPPSPGVPPPGAAKRRSLFDADSDSGPDPGLAHSSRQASALFADPAPSSHAVFTTTSPSSSSSRSASPSPWSASSRRRTRPKSRAEIIRSMLPSATADSAVPDAYDSLWADALRDEARRRGELHVSMLGEQAVDEALDAAMVKDGAARATIREIVVPEAGDAFVGRGEYNVLLALIGLVQAGAEPTLEAHEHDNQAQLESEPAVDPGAAASRPAVNAIQDSARDSPPVSHPSPNQSHNQSAYPIHSSALAPEMPDSDYIPSSPSHSHSSPPISSPIPQMEYPDAEDPWGSPDVHKDHGHSQSHSNSLSQSHAAAAAVHHEQPDEAAPSINSAVLVSNTPGSPISGSDTMSSSMHRSPASPEAEPVVLESAAAMTAAMGHGASTFAGPATTTLHTTTTTPAASTHVPVSTAALDFSATSLSARSHTTATATAATTRPPPLASPTAAWSYYDNGGFSDMPVNPFGGPSPAMRNSVGRGTDVAGASAASRPTTRTGPEETVLVTLLPEKEGIFLFQHHNYEVASPRRNSKVIRRYSDFVWLLGCLHKRYPFRVLPMLPPKRVALNGNHLSNDGAFIEKRRRGLARFLNAIVRHPVLSQEQLVIMFLTVPTELSVWRKQATISVQDEFVGRELTAGLEESLPIGPLEELFARTRNGVKRSAELYIGVCNIMDRLVKRTEGVAADHARIALSLISLTETHSDTYASDTNEVPLLNDGLQAMSRHLRTCQSLLEDESRAWEAGVLEDLKQQRDGLVSLRDMFERRDQLDKDNIPALEKRIRTNEDKIAVLRQKPEGMVKPGEVEKLAEAIISDKQSIVAQHNRSVFVRECVRDELRYFQASQYHVTRWNQDWAQERVKYAEMMADNWRSLIDGLEGMPTGE</sequence>
<dbReference type="InterPro" id="IPR027267">
    <property type="entry name" value="AH/BAR_dom_sf"/>
</dbReference>
<dbReference type="InterPro" id="IPR036871">
    <property type="entry name" value="PX_dom_sf"/>
</dbReference>
<feature type="region of interest" description="Disordered" evidence="12">
    <location>
        <begin position="196"/>
        <end position="369"/>
    </location>
</feature>
<keyword evidence="6" id="KW-0813">Transport</keyword>
<dbReference type="SMART" id="SM00312">
    <property type="entry name" value="PX"/>
    <property type="match status" value="1"/>
</dbReference>
<keyword evidence="9" id="KW-0472">Membrane</keyword>
<evidence type="ECO:0000256" key="6">
    <source>
        <dbReference type="ARBA" id="ARBA00022448"/>
    </source>
</evidence>